<dbReference type="Proteomes" id="UP000777774">
    <property type="component" value="Unassembled WGS sequence"/>
</dbReference>
<name>A0ABX1K3J0_9CELL</name>
<comment type="caution">
    <text evidence="1">The sequence shown here is derived from an EMBL/GenBank/DDBJ whole genome shotgun (WGS) entry which is preliminary data.</text>
</comment>
<keyword evidence="2" id="KW-1185">Reference proteome</keyword>
<evidence type="ECO:0000313" key="1">
    <source>
        <dbReference type="EMBL" id="NKY40832.1"/>
    </source>
</evidence>
<evidence type="ECO:0000313" key="2">
    <source>
        <dbReference type="Proteomes" id="UP000777774"/>
    </source>
</evidence>
<sequence length="185" mass="20264">MWGARPDEAARRYACDDEAADHPVRLLRAVDVAAPTGLAFAWLCQLRLAPYSYDLLDNRGRRSPRTRTVDPTDLAPGTTMMQIFALTSVVPGEHLTMRIVDRRALAAFGPVTVTYAVHADGSDRSRYVAVLRIGSPRRGRLVDLGRGLLAWGDLVMMRKQLLTLAALAGREAREVPAGAGRTADR</sequence>
<accession>A0ABX1K3J0</accession>
<protein>
    <recommendedName>
        <fullName evidence="3">Polyketide cyclase</fullName>
    </recommendedName>
</protein>
<gene>
    <name evidence="1" type="ORF">HGA02_15255</name>
</gene>
<reference evidence="1 2" key="1">
    <citation type="submission" date="2020-04" db="EMBL/GenBank/DDBJ databases">
        <title>MicrobeNet Type strains.</title>
        <authorList>
            <person name="Nicholson A.C."/>
        </authorList>
    </citation>
    <scope>NUCLEOTIDE SEQUENCE [LARGE SCALE GENOMIC DNA]</scope>
    <source>
        <strain evidence="1 2">ATCC BAA-787</strain>
    </source>
</reference>
<organism evidence="1 2">
    <name type="scientific">Cellulomonas septica</name>
    <dbReference type="NCBI Taxonomy" id="285080"/>
    <lineage>
        <taxon>Bacteria</taxon>
        <taxon>Bacillati</taxon>
        <taxon>Actinomycetota</taxon>
        <taxon>Actinomycetes</taxon>
        <taxon>Micrococcales</taxon>
        <taxon>Cellulomonadaceae</taxon>
        <taxon>Cellulomonas</taxon>
    </lineage>
</organism>
<dbReference type="EMBL" id="JAAXOY010000473">
    <property type="protein sequence ID" value="NKY40832.1"/>
    <property type="molecule type" value="Genomic_DNA"/>
</dbReference>
<evidence type="ECO:0008006" key="3">
    <source>
        <dbReference type="Google" id="ProtNLM"/>
    </source>
</evidence>
<proteinExistence type="predicted"/>